<protein>
    <recommendedName>
        <fullName evidence="2">dUTP diphosphatase</fullName>
        <ecNumber evidence="2">3.6.1.23</ecNumber>
    </recommendedName>
</protein>
<dbReference type="Gene3D" id="2.70.40.10">
    <property type="match status" value="1"/>
</dbReference>
<dbReference type="AlphaFoldDB" id="A0A2M7V1P1"/>
<evidence type="ECO:0000256" key="5">
    <source>
        <dbReference type="ARBA" id="ARBA00047686"/>
    </source>
</evidence>
<dbReference type="NCBIfam" id="TIGR00576">
    <property type="entry name" value="dut"/>
    <property type="match status" value="1"/>
</dbReference>
<dbReference type="InterPro" id="IPR036157">
    <property type="entry name" value="dUTPase-like_sf"/>
</dbReference>
<evidence type="ECO:0000256" key="2">
    <source>
        <dbReference type="ARBA" id="ARBA00012379"/>
    </source>
</evidence>
<accession>A0A2M7V1P1</accession>
<dbReference type="GO" id="GO:0006226">
    <property type="term" value="P:dUMP biosynthetic process"/>
    <property type="evidence" value="ECO:0007669"/>
    <property type="project" value="InterPro"/>
</dbReference>
<dbReference type="SUPFAM" id="SSF51283">
    <property type="entry name" value="dUTPase-like"/>
    <property type="match status" value="1"/>
</dbReference>
<dbReference type="EC" id="3.6.1.23" evidence="2"/>
<dbReference type="InterPro" id="IPR008181">
    <property type="entry name" value="dUTPase"/>
</dbReference>
<dbReference type="Proteomes" id="UP000230078">
    <property type="component" value="Unassembled WGS sequence"/>
</dbReference>
<evidence type="ECO:0000256" key="3">
    <source>
        <dbReference type="ARBA" id="ARBA00022801"/>
    </source>
</evidence>
<comment type="caution">
    <text evidence="7">The sequence shown here is derived from an EMBL/GenBank/DDBJ whole genome shotgun (WGS) entry which is preliminary data.</text>
</comment>
<gene>
    <name evidence="7" type="ORF">COX83_04885</name>
</gene>
<dbReference type="GO" id="GO:0004170">
    <property type="term" value="F:dUTP diphosphatase activity"/>
    <property type="evidence" value="ECO:0007669"/>
    <property type="project" value="UniProtKB-EC"/>
</dbReference>
<evidence type="ECO:0000256" key="1">
    <source>
        <dbReference type="ARBA" id="ARBA00006581"/>
    </source>
</evidence>
<reference evidence="8" key="1">
    <citation type="submission" date="2017-09" db="EMBL/GenBank/DDBJ databases">
        <title>Depth-based differentiation of microbial function through sediment-hosted aquifers and enrichment of novel symbionts in the deep terrestrial subsurface.</title>
        <authorList>
            <person name="Probst A.J."/>
            <person name="Ladd B."/>
            <person name="Jarett J.K."/>
            <person name="Geller-Mcgrath D.E."/>
            <person name="Sieber C.M.K."/>
            <person name="Emerson J.B."/>
            <person name="Anantharaman K."/>
            <person name="Thomas B.C."/>
            <person name="Malmstrom R."/>
            <person name="Stieglmeier M."/>
            <person name="Klingl A."/>
            <person name="Woyke T."/>
            <person name="Ryan C.M."/>
            <person name="Banfield J.F."/>
        </authorList>
    </citation>
    <scope>NUCLEOTIDE SEQUENCE [LARGE SCALE GENOMIC DNA]</scope>
</reference>
<evidence type="ECO:0000256" key="4">
    <source>
        <dbReference type="ARBA" id="ARBA00023080"/>
    </source>
</evidence>
<keyword evidence="4" id="KW-0546">Nucleotide metabolism</keyword>
<evidence type="ECO:0000313" key="8">
    <source>
        <dbReference type="Proteomes" id="UP000230078"/>
    </source>
</evidence>
<organism evidence="7 8">
    <name type="scientific">Candidatus Magasanikbacteria bacterium CG_4_10_14_0_2_um_filter_41_31</name>
    <dbReference type="NCBI Taxonomy" id="1974639"/>
    <lineage>
        <taxon>Bacteria</taxon>
        <taxon>Candidatus Magasanikiibacteriota</taxon>
    </lineage>
</organism>
<evidence type="ECO:0000259" key="6">
    <source>
        <dbReference type="Pfam" id="PF00692"/>
    </source>
</evidence>
<dbReference type="NCBIfam" id="NF001862">
    <property type="entry name" value="PRK00601.1"/>
    <property type="match status" value="1"/>
</dbReference>
<dbReference type="InterPro" id="IPR029054">
    <property type="entry name" value="dUTPase-like"/>
</dbReference>
<sequence>MNIYLKKLDPEAKLPQYAHPGDVGMDFFSLEEYTLKPGEQRVFKTGIAMEFPIGFAAIVKDKGGMANAGIHTMGGVFDAGYRGEYLIQLINHSDTIFSVEKGRKIAQIIIFPVEIPTLEEVKELSESARGEGRYGSTGKF</sequence>
<dbReference type="PANTHER" id="PTHR11241">
    <property type="entry name" value="DEOXYURIDINE 5'-TRIPHOSPHATE NUCLEOTIDOHYDROLASE"/>
    <property type="match status" value="1"/>
</dbReference>
<dbReference type="GO" id="GO:0046081">
    <property type="term" value="P:dUTP catabolic process"/>
    <property type="evidence" value="ECO:0007669"/>
    <property type="project" value="InterPro"/>
</dbReference>
<dbReference type="EMBL" id="PFPI01000065">
    <property type="protein sequence ID" value="PIZ92221.1"/>
    <property type="molecule type" value="Genomic_DNA"/>
</dbReference>
<dbReference type="GO" id="GO:0000287">
    <property type="term" value="F:magnesium ion binding"/>
    <property type="evidence" value="ECO:0007669"/>
    <property type="project" value="InterPro"/>
</dbReference>
<dbReference type="InterPro" id="IPR033704">
    <property type="entry name" value="dUTPase_trimeric"/>
</dbReference>
<dbReference type="Pfam" id="PF00692">
    <property type="entry name" value="dUTPase"/>
    <property type="match status" value="1"/>
</dbReference>
<evidence type="ECO:0000313" key="7">
    <source>
        <dbReference type="EMBL" id="PIZ92221.1"/>
    </source>
</evidence>
<dbReference type="CDD" id="cd07557">
    <property type="entry name" value="trimeric_dUTPase"/>
    <property type="match status" value="1"/>
</dbReference>
<name>A0A2M7V1P1_9BACT</name>
<dbReference type="PANTHER" id="PTHR11241:SF0">
    <property type="entry name" value="DEOXYURIDINE 5'-TRIPHOSPHATE NUCLEOTIDOHYDROLASE"/>
    <property type="match status" value="1"/>
</dbReference>
<keyword evidence="3" id="KW-0378">Hydrolase</keyword>
<comment type="similarity">
    <text evidence="1">Belongs to the dUTPase family.</text>
</comment>
<comment type="catalytic activity">
    <reaction evidence="5">
        <text>dUTP + H2O = dUMP + diphosphate + H(+)</text>
        <dbReference type="Rhea" id="RHEA:10248"/>
        <dbReference type="ChEBI" id="CHEBI:15377"/>
        <dbReference type="ChEBI" id="CHEBI:15378"/>
        <dbReference type="ChEBI" id="CHEBI:33019"/>
        <dbReference type="ChEBI" id="CHEBI:61555"/>
        <dbReference type="ChEBI" id="CHEBI:246422"/>
        <dbReference type="EC" id="3.6.1.23"/>
    </reaction>
</comment>
<feature type="domain" description="dUTPase-like" evidence="6">
    <location>
        <begin position="11"/>
        <end position="138"/>
    </location>
</feature>
<proteinExistence type="inferred from homology"/>